<dbReference type="SUPFAM" id="SSF50118">
    <property type="entry name" value="Cell growth inhibitor/plasmid maintenance toxic component"/>
    <property type="match status" value="1"/>
</dbReference>
<sequence length="99" mass="10697">MARYDVYPNPGGAGYLLDVQADLLDGLNTRVVVPLLPPATAPLPARRLNPLFDIAEMPHVMVTQFMAAVPLAFLNRPVVSLIGRDTEITNALDMLLSGI</sequence>
<gene>
    <name evidence="8" type="ORF">CN97_15170</name>
</gene>
<dbReference type="GO" id="GO:0008657">
    <property type="term" value="F:DNA topoisomerase type II (double strand cut, ATP-hydrolyzing) inhibitor activity"/>
    <property type="evidence" value="ECO:0007669"/>
    <property type="project" value="InterPro"/>
</dbReference>
<dbReference type="Gene3D" id="2.30.30.110">
    <property type="match status" value="1"/>
</dbReference>
<dbReference type="AlphaFoldDB" id="A0A086Y713"/>
<comment type="similarity">
    <text evidence="1">Belongs to the CcdB toxin family.</text>
</comment>
<evidence type="ECO:0000256" key="6">
    <source>
        <dbReference type="ARBA" id="ARBA00029628"/>
    </source>
</evidence>
<evidence type="ECO:0000256" key="3">
    <source>
        <dbReference type="ARBA" id="ARBA00022491"/>
    </source>
</evidence>
<keyword evidence="9" id="KW-1185">Reference proteome</keyword>
<dbReference type="GO" id="GO:0006276">
    <property type="term" value="P:plasmid maintenance"/>
    <property type="evidence" value="ECO:0007669"/>
    <property type="project" value="InterPro"/>
</dbReference>
<dbReference type="RefSeq" id="WP_035710031.1">
    <property type="nucleotide sequence ID" value="NZ_CAMIFG010000113.1"/>
</dbReference>
<keyword evidence="3" id="KW-0678">Repressor</keyword>
<proteinExistence type="inferred from homology"/>
<protein>
    <recommendedName>
        <fullName evidence="2">Toxin CcdB</fullName>
    </recommendedName>
    <alternativeName>
        <fullName evidence="7">Cytotoxic protein CcdB</fullName>
    </alternativeName>
    <alternativeName>
        <fullName evidence="6">Protein LetD</fullName>
    </alternativeName>
</protein>
<keyword evidence="5" id="KW-0804">Transcription</keyword>
<name>A0A086Y713_9RHOB</name>
<evidence type="ECO:0000256" key="5">
    <source>
        <dbReference type="ARBA" id="ARBA00023163"/>
    </source>
</evidence>
<dbReference type="Proteomes" id="UP000028826">
    <property type="component" value="Unassembled WGS sequence"/>
</dbReference>
<keyword evidence="4" id="KW-0805">Transcription regulation</keyword>
<organism evidence="8 9">
    <name type="scientific">Haematobacter massiliensis</name>
    <dbReference type="NCBI Taxonomy" id="195105"/>
    <lineage>
        <taxon>Bacteria</taxon>
        <taxon>Pseudomonadati</taxon>
        <taxon>Pseudomonadota</taxon>
        <taxon>Alphaproteobacteria</taxon>
        <taxon>Rhodobacterales</taxon>
        <taxon>Paracoccaceae</taxon>
        <taxon>Haematobacter</taxon>
    </lineage>
</organism>
<dbReference type="STRING" id="195105.CN97_15170"/>
<comment type="caution">
    <text evidence="8">The sequence shown here is derived from an EMBL/GenBank/DDBJ whole genome shotgun (WGS) entry which is preliminary data.</text>
</comment>
<dbReference type="InterPro" id="IPR011067">
    <property type="entry name" value="Plasmid_toxin/cell-grow_inhib"/>
</dbReference>
<dbReference type="eggNOG" id="ENOG5032YCB">
    <property type="taxonomic scope" value="Bacteria"/>
</dbReference>
<dbReference type="EMBL" id="JGYG01000004">
    <property type="protein sequence ID" value="KFI30063.1"/>
    <property type="molecule type" value="Genomic_DNA"/>
</dbReference>
<evidence type="ECO:0000256" key="7">
    <source>
        <dbReference type="ARBA" id="ARBA00033135"/>
    </source>
</evidence>
<evidence type="ECO:0000256" key="2">
    <source>
        <dbReference type="ARBA" id="ARBA00015075"/>
    </source>
</evidence>
<accession>A0A086Y713</accession>
<dbReference type="Pfam" id="PF01845">
    <property type="entry name" value="CcdB"/>
    <property type="match status" value="1"/>
</dbReference>
<evidence type="ECO:0000313" key="8">
    <source>
        <dbReference type="EMBL" id="KFI30063.1"/>
    </source>
</evidence>
<reference evidence="8 9" key="1">
    <citation type="submission" date="2014-03" db="EMBL/GenBank/DDBJ databases">
        <title>Genome of Haematobacter massiliensis CCUG 47968.</title>
        <authorList>
            <person name="Wang D."/>
            <person name="Wang G."/>
        </authorList>
    </citation>
    <scope>NUCLEOTIDE SEQUENCE [LARGE SCALE GENOMIC DNA]</scope>
    <source>
        <strain evidence="8 9">CCUG 47968</strain>
    </source>
</reference>
<evidence type="ECO:0000313" key="9">
    <source>
        <dbReference type="Proteomes" id="UP000028826"/>
    </source>
</evidence>
<evidence type="ECO:0000256" key="1">
    <source>
        <dbReference type="ARBA" id="ARBA00005230"/>
    </source>
</evidence>
<dbReference type="InterPro" id="IPR002712">
    <property type="entry name" value="CcdB"/>
</dbReference>
<dbReference type="OrthoDB" id="9813510at2"/>
<evidence type="ECO:0000256" key="4">
    <source>
        <dbReference type="ARBA" id="ARBA00023015"/>
    </source>
</evidence>